<evidence type="ECO:0000313" key="8">
    <source>
        <dbReference type="Proteomes" id="UP000596742"/>
    </source>
</evidence>
<dbReference type="Pfam" id="PF00965">
    <property type="entry name" value="TIMP"/>
    <property type="match status" value="1"/>
</dbReference>
<proteinExistence type="predicted"/>
<evidence type="ECO:0000256" key="4">
    <source>
        <dbReference type="PIRSR" id="PIRSR601820-1"/>
    </source>
</evidence>
<dbReference type="GO" id="GO:0031012">
    <property type="term" value="C:extracellular matrix"/>
    <property type="evidence" value="ECO:0007669"/>
    <property type="project" value="TreeGrafter"/>
</dbReference>
<dbReference type="GO" id="GO:0002020">
    <property type="term" value="F:protease binding"/>
    <property type="evidence" value="ECO:0007669"/>
    <property type="project" value="TreeGrafter"/>
</dbReference>
<evidence type="ECO:0000256" key="3">
    <source>
        <dbReference type="ARBA" id="ARBA00023157"/>
    </source>
</evidence>
<dbReference type="EMBL" id="UYJE01009947">
    <property type="protein sequence ID" value="VDI78178.1"/>
    <property type="molecule type" value="Genomic_DNA"/>
</dbReference>
<evidence type="ECO:0000259" key="6">
    <source>
        <dbReference type="PROSITE" id="PS50189"/>
    </source>
</evidence>
<dbReference type="InterPro" id="IPR001134">
    <property type="entry name" value="Netrin_domain"/>
</dbReference>
<dbReference type="GO" id="GO:0008191">
    <property type="term" value="F:metalloendopeptidase inhibitor activity"/>
    <property type="evidence" value="ECO:0007669"/>
    <property type="project" value="InterPro"/>
</dbReference>
<evidence type="ECO:0000256" key="2">
    <source>
        <dbReference type="ARBA" id="ARBA00022525"/>
    </source>
</evidence>
<keyword evidence="8" id="KW-1185">Reference proteome</keyword>
<dbReference type="PROSITE" id="PS50189">
    <property type="entry name" value="NTR"/>
    <property type="match status" value="1"/>
</dbReference>
<accession>A0A8B6HEP8</accession>
<evidence type="ECO:0000256" key="1">
    <source>
        <dbReference type="ARBA" id="ARBA00004613"/>
    </source>
</evidence>
<reference evidence="7" key="1">
    <citation type="submission" date="2018-11" db="EMBL/GenBank/DDBJ databases">
        <authorList>
            <person name="Alioto T."/>
            <person name="Alioto T."/>
        </authorList>
    </citation>
    <scope>NUCLEOTIDE SEQUENCE</scope>
</reference>
<comment type="caution">
    <text evidence="7">The sequence shown here is derived from an EMBL/GenBank/DDBJ whole genome shotgun (WGS) entry which is preliminary data.</text>
</comment>
<dbReference type="GO" id="GO:0005615">
    <property type="term" value="C:extracellular space"/>
    <property type="evidence" value="ECO:0007669"/>
    <property type="project" value="TreeGrafter"/>
</dbReference>
<keyword evidence="4" id="KW-0479">Metal-binding</keyword>
<organism evidence="7 8">
    <name type="scientific">Mytilus galloprovincialis</name>
    <name type="common">Mediterranean mussel</name>
    <dbReference type="NCBI Taxonomy" id="29158"/>
    <lineage>
        <taxon>Eukaryota</taxon>
        <taxon>Metazoa</taxon>
        <taxon>Spiralia</taxon>
        <taxon>Lophotrochozoa</taxon>
        <taxon>Mollusca</taxon>
        <taxon>Bivalvia</taxon>
        <taxon>Autobranchia</taxon>
        <taxon>Pteriomorphia</taxon>
        <taxon>Mytilida</taxon>
        <taxon>Mytiloidea</taxon>
        <taxon>Mytilidae</taxon>
        <taxon>Mytilinae</taxon>
        <taxon>Mytilus</taxon>
    </lineage>
</organism>
<keyword evidence="4" id="KW-0862">Zinc</keyword>
<name>A0A8B6HEP8_MYTGA</name>
<sequence>MVDIITVIIMPPDTECLVNTLTMWFITLLLMLFLTENGCFGCSCAPKGPLQVAFCRSSFVIKGKAVKEELNPPIDEGDLYSSDFRYWDVKRIYDVNVIEVFKAPENVPVKPGDVIQAVTRASGSLCGGNLELDTEQLIIGGVNGDGQLTFGLCSHKERNGLTPLQLEGLRGEYSC</sequence>
<feature type="binding site" evidence="4">
    <location>
        <position position="42"/>
    </location>
    <ligand>
        <name>Zn(2+)</name>
        <dbReference type="ChEBI" id="CHEBI:29105"/>
        <note>ligand shared with metalloproteinase partner</note>
    </ligand>
</feature>
<evidence type="ECO:0000256" key="5">
    <source>
        <dbReference type="PIRSR" id="PIRSR601820-3"/>
    </source>
</evidence>
<keyword evidence="3 5" id="KW-1015">Disulfide bond</keyword>
<feature type="disulfide bond" evidence="5">
    <location>
        <begin position="44"/>
        <end position="153"/>
    </location>
</feature>
<feature type="disulfide bond" evidence="5">
    <location>
        <begin position="42"/>
        <end position="126"/>
    </location>
</feature>
<dbReference type="AlphaFoldDB" id="A0A8B6HEP8"/>
<protein>
    <recommendedName>
        <fullName evidence="6">NTR domain-containing protein</fullName>
    </recommendedName>
</protein>
<dbReference type="SMART" id="SM00206">
    <property type="entry name" value="NTR"/>
    <property type="match status" value="1"/>
</dbReference>
<dbReference type="Gene3D" id="2.40.50.120">
    <property type="match status" value="1"/>
</dbReference>
<dbReference type="InterPro" id="IPR001820">
    <property type="entry name" value="TIMP"/>
</dbReference>
<feature type="domain" description="NTR" evidence="6">
    <location>
        <begin position="42"/>
        <end position="175"/>
    </location>
</feature>
<dbReference type="InterPro" id="IPR008993">
    <property type="entry name" value="TIMP-like_OB-fold"/>
</dbReference>
<dbReference type="SUPFAM" id="SSF50242">
    <property type="entry name" value="TIMP-like"/>
    <property type="match status" value="1"/>
</dbReference>
<dbReference type="Proteomes" id="UP000596742">
    <property type="component" value="Unassembled WGS sequence"/>
</dbReference>
<comment type="subcellular location">
    <subcellularLocation>
        <location evidence="1">Secreted</location>
    </subcellularLocation>
</comment>
<evidence type="ECO:0000313" key="7">
    <source>
        <dbReference type="EMBL" id="VDI78178.1"/>
    </source>
</evidence>
<dbReference type="OrthoDB" id="6041373at2759"/>
<gene>
    <name evidence="7" type="ORF">MGAL_10B086335</name>
</gene>
<dbReference type="GO" id="GO:0051045">
    <property type="term" value="P:negative regulation of membrane protein ectodomain proteolysis"/>
    <property type="evidence" value="ECO:0007669"/>
    <property type="project" value="TreeGrafter"/>
</dbReference>
<keyword evidence="2" id="KW-0964">Secreted</keyword>
<dbReference type="PANTHER" id="PTHR11844">
    <property type="entry name" value="METALLOPROTEASE INHIBITOR"/>
    <property type="match status" value="1"/>
</dbReference>
<dbReference type="GO" id="GO:0046872">
    <property type="term" value="F:metal ion binding"/>
    <property type="evidence" value="ECO:0007669"/>
    <property type="project" value="UniProtKB-KW"/>
</dbReference>
<dbReference type="PANTHER" id="PTHR11844:SF33">
    <property type="entry name" value="TISSUE INHIBITOR OF METALLOPROTEINASE"/>
    <property type="match status" value="1"/>
</dbReference>